<name>A0A2Z6N7K4_TRISU</name>
<evidence type="ECO:0000256" key="1">
    <source>
        <dbReference type="SAM" id="Phobius"/>
    </source>
</evidence>
<gene>
    <name evidence="2" type="ORF">TSUD_271300</name>
</gene>
<protein>
    <submittedName>
        <fullName evidence="2">Uncharacterized protein</fullName>
    </submittedName>
</protein>
<organism evidence="2 3">
    <name type="scientific">Trifolium subterraneum</name>
    <name type="common">Subterranean clover</name>
    <dbReference type="NCBI Taxonomy" id="3900"/>
    <lineage>
        <taxon>Eukaryota</taxon>
        <taxon>Viridiplantae</taxon>
        <taxon>Streptophyta</taxon>
        <taxon>Embryophyta</taxon>
        <taxon>Tracheophyta</taxon>
        <taxon>Spermatophyta</taxon>
        <taxon>Magnoliopsida</taxon>
        <taxon>eudicotyledons</taxon>
        <taxon>Gunneridae</taxon>
        <taxon>Pentapetalae</taxon>
        <taxon>rosids</taxon>
        <taxon>fabids</taxon>
        <taxon>Fabales</taxon>
        <taxon>Fabaceae</taxon>
        <taxon>Papilionoideae</taxon>
        <taxon>50 kb inversion clade</taxon>
        <taxon>NPAAA clade</taxon>
        <taxon>Hologalegina</taxon>
        <taxon>IRL clade</taxon>
        <taxon>Trifolieae</taxon>
        <taxon>Trifolium</taxon>
    </lineage>
</organism>
<keyword evidence="1" id="KW-0812">Transmembrane</keyword>
<dbReference type="AlphaFoldDB" id="A0A2Z6N7K4"/>
<keyword evidence="1" id="KW-0472">Membrane</keyword>
<reference evidence="3" key="1">
    <citation type="journal article" date="2017" name="Front. Plant Sci.">
        <title>Climate Clever Clovers: New Paradigm to Reduce the Environmental Footprint of Ruminants by Breeding Low Methanogenic Forages Utilizing Haplotype Variation.</title>
        <authorList>
            <person name="Kaur P."/>
            <person name="Appels R."/>
            <person name="Bayer P.E."/>
            <person name="Keeble-Gagnere G."/>
            <person name="Wang J."/>
            <person name="Hirakawa H."/>
            <person name="Shirasawa K."/>
            <person name="Vercoe P."/>
            <person name="Stefanova K."/>
            <person name="Durmic Z."/>
            <person name="Nichols P."/>
            <person name="Revell C."/>
            <person name="Isobe S.N."/>
            <person name="Edwards D."/>
            <person name="Erskine W."/>
        </authorList>
    </citation>
    <scope>NUCLEOTIDE SEQUENCE [LARGE SCALE GENOMIC DNA]</scope>
    <source>
        <strain evidence="3">cv. Daliak</strain>
    </source>
</reference>
<accession>A0A2Z6N7K4</accession>
<keyword evidence="3" id="KW-1185">Reference proteome</keyword>
<keyword evidence="1" id="KW-1133">Transmembrane helix</keyword>
<proteinExistence type="predicted"/>
<feature type="transmembrane region" description="Helical" evidence="1">
    <location>
        <begin position="15"/>
        <end position="32"/>
    </location>
</feature>
<dbReference type="Proteomes" id="UP000242715">
    <property type="component" value="Unassembled WGS sequence"/>
</dbReference>
<evidence type="ECO:0000313" key="2">
    <source>
        <dbReference type="EMBL" id="GAU27589.1"/>
    </source>
</evidence>
<dbReference type="EMBL" id="DF973358">
    <property type="protein sequence ID" value="GAU27589.1"/>
    <property type="molecule type" value="Genomic_DNA"/>
</dbReference>
<sequence>MIQVDRAPLSLDTQLSRFHIAAKLGVFITLLVKTEMKPRTNLIYLVVQNLQSIVVTCAQN</sequence>
<evidence type="ECO:0000313" key="3">
    <source>
        <dbReference type="Proteomes" id="UP000242715"/>
    </source>
</evidence>